<dbReference type="EMBL" id="FXZM01000001">
    <property type="protein sequence ID" value="SMY10486.1"/>
    <property type="molecule type" value="Genomic_DNA"/>
</dbReference>
<dbReference type="OrthoDB" id="9058532at2"/>
<dbReference type="Proteomes" id="UP000234462">
    <property type="component" value="Unassembled WGS sequence"/>
</dbReference>
<evidence type="ECO:0000256" key="1">
    <source>
        <dbReference type="SAM" id="MobiDB-lite"/>
    </source>
</evidence>
<dbReference type="Pfam" id="PF02515">
    <property type="entry name" value="CoA_transf_3"/>
    <property type="match status" value="1"/>
</dbReference>
<gene>
    <name evidence="2" type="ORF">BJEO58_00052</name>
</gene>
<evidence type="ECO:0000313" key="2">
    <source>
        <dbReference type="EMBL" id="SMY10486.1"/>
    </source>
</evidence>
<dbReference type="GO" id="GO:0016740">
    <property type="term" value="F:transferase activity"/>
    <property type="evidence" value="ECO:0007669"/>
    <property type="project" value="UniProtKB-KW"/>
</dbReference>
<dbReference type="PANTHER" id="PTHR48228:SF4">
    <property type="entry name" value="BLR3030 PROTEIN"/>
    <property type="match status" value="1"/>
</dbReference>
<dbReference type="Gene3D" id="3.40.50.10540">
    <property type="entry name" value="Crotonobetainyl-coa:carnitine coa-transferase, domain 1"/>
    <property type="match status" value="1"/>
</dbReference>
<dbReference type="PANTHER" id="PTHR48228">
    <property type="entry name" value="SUCCINYL-COA--D-CITRAMALATE COA-TRANSFERASE"/>
    <property type="match status" value="1"/>
</dbReference>
<dbReference type="InterPro" id="IPR003673">
    <property type="entry name" value="CoA-Trfase_fam_III"/>
</dbReference>
<dbReference type="SUPFAM" id="SSF89796">
    <property type="entry name" value="CoA-transferase family III (CaiB/BaiF)"/>
    <property type="match status" value="2"/>
</dbReference>
<keyword evidence="3" id="KW-1185">Reference proteome</keyword>
<dbReference type="RefSeq" id="WP_101586713.1">
    <property type="nucleotide sequence ID" value="NZ_FXZM01000001.1"/>
</dbReference>
<evidence type="ECO:0000313" key="3">
    <source>
        <dbReference type="Proteomes" id="UP000234462"/>
    </source>
</evidence>
<reference evidence="3" key="1">
    <citation type="submission" date="2017-03" db="EMBL/GenBank/DDBJ databases">
        <authorList>
            <person name="Monnet C."/>
        </authorList>
    </citation>
    <scope>NUCLEOTIDE SEQUENCE [LARGE SCALE GENOMIC DNA]</scope>
    <source>
        <strain evidence="3">SJ5-8</strain>
    </source>
</reference>
<dbReference type="AlphaFoldDB" id="A0A2H1L0P1"/>
<dbReference type="InterPro" id="IPR023606">
    <property type="entry name" value="CoA-Trfase_III_dom_1_sf"/>
</dbReference>
<name>A0A2H1L0P1_9MICO</name>
<proteinExistence type="predicted"/>
<dbReference type="InterPro" id="IPR050509">
    <property type="entry name" value="CoA-transferase_III"/>
</dbReference>
<feature type="compositionally biased region" description="Basic and acidic residues" evidence="1">
    <location>
        <begin position="421"/>
        <end position="440"/>
    </location>
</feature>
<accession>A0A2H1L0P1</accession>
<organism evidence="2 3">
    <name type="scientific">Brevibacterium jeotgali</name>
    <dbReference type="NCBI Taxonomy" id="1262550"/>
    <lineage>
        <taxon>Bacteria</taxon>
        <taxon>Bacillati</taxon>
        <taxon>Actinomycetota</taxon>
        <taxon>Actinomycetes</taxon>
        <taxon>Micrococcales</taxon>
        <taxon>Brevibacteriaceae</taxon>
        <taxon>Brevibacterium</taxon>
    </lineage>
</organism>
<feature type="compositionally biased region" description="Basic and acidic residues" evidence="1">
    <location>
        <begin position="174"/>
        <end position="189"/>
    </location>
</feature>
<sequence length="474" mass="50495">MEITGDHRILPSPLPAGRVAIDAVRSALIAAEAVGAARGRSHRLGSDTAWIEDSFDSLRHLRVDGRAPVSFSAYSGFFETGDGWIRTHGNYPHHRDALLMACGLSAEADAVDLRAVLRRGSATDLSEKITYSGGIATRVLTVDEWLGHPGIGVPRRGARVRTRERGAVAVARSRGRDERTSDDPWRDEAPGEAGSSLPLAGLRVVSFTRVIAGPVAARLLAALGAKVIRIDPPHMPELESQHLDTDGGVHVRTADMRRSADRTAVHRLLADADGLLVGYRPDSMDRHGLGLDAIRASHPHLAAVMIRAWDPLGEWGRRRGFDSIVQAASGVAWECGADGRPGTLPAQVLDHTTGYRAAAALLHMWAHGEAGVREFALSDVGAELLGIPAMTAGGRLVAADARTHPFTGPSLVTGDTVSTSDSREGGSDGAAREPHTEEVQSAHGVLRRVPPPVAVDGTRLRCPSPPDSRRALRR</sequence>
<protein>
    <submittedName>
        <fullName evidence="2">CoA-transferase family III</fullName>
    </submittedName>
</protein>
<feature type="region of interest" description="Disordered" evidence="1">
    <location>
        <begin position="157"/>
        <end position="193"/>
    </location>
</feature>
<feature type="region of interest" description="Disordered" evidence="1">
    <location>
        <begin position="404"/>
        <end position="474"/>
    </location>
</feature>
<keyword evidence="2" id="KW-0808">Transferase</keyword>